<accession>A0A401LFN2</accession>
<reference evidence="6 7" key="1">
    <citation type="submission" date="2018-10" db="EMBL/GenBank/DDBJ databases">
        <title>Draft Genome Sequence of Anaerotignum sp. KCTC 15736.</title>
        <authorList>
            <person name="Choi S.H."/>
            <person name="Kim J.S."/>
            <person name="Kang S.W."/>
            <person name="Lee J.S."/>
            <person name="Park S.H."/>
        </authorList>
    </citation>
    <scope>NUCLEOTIDE SEQUENCE [LARGE SCALE GENOMIC DNA]</scope>
    <source>
        <strain evidence="6 7">KCTC 15736</strain>
    </source>
</reference>
<dbReference type="AlphaFoldDB" id="A0A401LFN2"/>
<dbReference type="PROSITE" id="PS00170">
    <property type="entry name" value="CSA_PPIASE_1"/>
    <property type="match status" value="1"/>
</dbReference>
<keyword evidence="2 4" id="KW-0697">Rotamase</keyword>
<dbReference type="Pfam" id="PF00160">
    <property type="entry name" value="Pro_isomerase"/>
    <property type="match status" value="1"/>
</dbReference>
<comment type="similarity">
    <text evidence="4">Belongs to the cyclophilin-type PPIase family.</text>
</comment>
<feature type="domain" description="PPIase cyclophilin-type" evidence="5">
    <location>
        <begin position="67"/>
        <end position="273"/>
    </location>
</feature>
<feature type="chain" id="PRO_5039761183" description="Peptidyl-prolyl cis-trans isomerase" evidence="4">
    <location>
        <begin position="31"/>
        <end position="279"/>
    </location>
</feature>
<evidence type="ECO:0000256" key="3">
    <source>
        <dbReference type="ARBA" id="ARBA00023235"/>
    </source>
</evidence>
<comment type="catalytic activity">
    <reaction evidence="4">
        <text>[protein]-peptidylproline (omega=180) = [protein]-peptidylproline (omega=0)</text>
        <dbReference type="Rhea" id="RHEA:16237"/>
        <dbReference type="Rhea" id="RHEA-COMP:10747"/>
        <dbReference type="Rhea" id="RHEA-COMP:10748"/>
        <dbReference type="ChEBI" id="CHEBI:83833"/>
        <dbReference type="ChEBI" id="CHEBI:83834"/>
        <dbReference type="EC" id="5.2.1.8"/>
    </reaction>
</comment>
<keyword evidence="7" id="KW-1185">Reference proteome</keyword>
<comment type="caution">
    <text evidence="6">The sequence shown here is derived from an EMBL/GenBank/DDBJ whole genome shotgun (WGS) entry which is preliminary data.</text>
</comment>
<dbReference type="PANTHER" id="PTHR45625:SF4">
    <property type="entry name" value="PEPTIDYLPROLYL ISOMERASE DOMAIN AND WD REPEAT-CONTAINING PROTEIN 1"/>
    <property type="match status" value="1"/>
</dbReference>
<gene>
    <name evidence="6" type="primary">ppiB_2</name>
    <name evidence="6" type="ORF">KGMB03357_19750</name>
</gene>
<dbReference type="PRINTS" id="PR00153">
    <property type="entry name" value="CSAPPISMRASE"/>
</dbReference>
<proteinExistence type="inferred from homology"/>
<feature type="signal peptide" evidence="4">
    <location>
        <begin position="1"/>
        <end position="30"/>
    </location>
</feature>
<evidence type="ECO:0000256" key="1">
    <source>
        <dbReference type="ARBA" id="ARBA00002388"/>
    </source>
</evidence>
<dbReference type="GO" id="GO:0003755">
    <property type="term" value="F:peptidyl-prolyl cis-trans isomerase activity"/>
    <property type="evidence" value="ECO:0007669"/>
    <property type="project" value="UniProtKB-UniRule"/>
</dbReference>
<evidence type="ECO:0000313" key="6">
    <source>
        <dbReference type="EMBL" id="GCB30314.1"/>
    </source>
</evidence>
<dbReference type="GO" id="GO:0006457">
    <property type="term" value="P:protein folding"/>
    <property type="evidence" value="ECO:0007669"/>
    <property type="project" value="InterPro"/>
</dbReference>
<sequence>MDVRKKKTEEMKMKKRYLALALAAVLAVCAAGCGKEEAKDDSNKTAEKGTVDTTEILQAQMPEEGEEIAVITTSKGVVKMRFFPEEAPKAVENFKTLAKKGYYNGLLFHRVIEDFMVQTGDPKGDGTGGESCWGEAFEDEISPKLHYYRGAVAMANSGANTNGSQFFIVQAKDVVEEALTALRDARDNNEGEELGVTLTDGKYYTFSQLFPDSVLEHYKEVGGAAHLEYVFGNPYTIFGQVFEGLDVVDAIAAAETNENDKPVEDITIESITFENYHAQ</sequence>
<keyword evidence="3 4" id="KW-0413">Isomerase</keyword>
<dbReference type="InterPro" id="IPR020892">
    <property type="entry name" value="Cyclophilin-type_PPIase_CS"/>
</dbReference>
<name>A0A401LFN2_9FIRM</name>
<dbReference type="EC" id="5.2.1.8" evidence="4"/>
<comment type="function">
    <text evidence="1 4">PPIases accelerate the folding of proteins. It catalyzes the cis-trans isomerization of proline imidic peptide bonds in oligopeptides.</text>
</comment>
<dbReference type="PROSITE" id="PS50072">
    <property type="entry name" value="CSA_PPIASE_2"/>
    <property type="match status" value="1"/>
</dbReference>
<dbReference type="Gene3D" id="2.40.100.10">
    <property type="entry name" value="Cyclophilin-like"/>
    <property type="match status" value="1"/>
</dbReference>
<dbReference type="SUPFAM" id="SSF50891">
    <property type="entry name" value="Cyclophilin-like"/>
    <property type="match status" value="1"/>
</dbReference>
<organism evidence="6 7">
    <name type="scientific">Anaerotignum faecicola</name>
    <dbReference type="NCBI Taxonomy" id="2358141"/>
    <lineage>
        <taxon>Bacteria</taxon>
        <taxon>Bacillati</taxon>
        <taxon>Bacillota</taxon>
        <taxon>Clostridia</taxon>
        <taxon>Lachnospirales</taxon>
        <taxon>Anaerotignaceae</taxon>
        <taxon>Anaerotignum</taxon>
    </lineage>
</organism>
<evidence type="ECO:0000313" key="7">
    <source>
        <dbReference type="Proteomes" id="UP000287361"/>
    </source>
</evidence>
<dbReference type="PANTHER" id="PTHR45625">
    <property type="entry name" value="PEPTIDYL-PROLYL CIS-TRANS ISOMERASE-RELATED"/>
    <property type="match status" value="1"/>
</dbReference>
<dbReference type="Proteomes" id="UP000287361">
    <property type="component" value="Unassembled WGS sequence"/>
</dbReference>
<dbReference type="InterPro" id="IPR002130">
    <property type="entry name" value="Cyclophilin-type_PPIase_dom"/>
</dbReference>
<keyword evidence="4" id="KW-0732">Signal</keyword>
<protein>
    <recommendedName>
        <fullName evidence="4">Peptidyl-prolyl cis-trans isomerase</fullName>
        <shortName evidence="4">PPIase</shortName>
        <ecNumber evidence="4">5.2.1.8</ecNumber>
    </recommendedName>
</protein>
<dbReference type="InterPro" id="IPR029000">
    <property type="entry name" value="Cyclophilin-like_dom_sf"/>
</dbReference>
<evidence type="ECO:0000259" key="5">
    <source>
        <dbReference type="PROSITE" id="PS50072"/>
    </source>
</evidence>
<dbReference type="InterPro" id="IPR044666">
    <property type="entry name" value="Cyclophilin_A-like"/>
</dbReference>
<evidence type="ECO:0000256" key="4">
    <source>
        <dbReference type="RuleBase" id="RU363019"/>
    </source>
</evidence>
<dbReference type="EMBL" id="BHVZ01000014">
    <property type="protein sequence ID" value="GCB30314.1"/>
    <property type="molecule type" value="Genomic_DNA"/>
</dbReference>
<evidence type="ECO:0000256" key="2">
    <source>
        <dbReference type="ARBA" id="ARBA00023110"/>
    </source>
</evidence>